<evidence type="ECO:0000256" key="7">
    <source>
        <dbReference type="ARBA" id="ARBA00023136"/>
    </source>
</evidence>
<dbReference type="NCBIfam" id="TIGR01695">
    <property type="entry name" value="murJ_mviN"/>
    <property type="match status" value="1"/>
</dbReference>
<proteinExistence type="inferred from homology"/>
<accession>A0ABS2MNB4</accession>
<evidence type="ECO:0000313" key="10">
    <source>
        <dbReference type="EMBL" id="MBM7560887.1"/>
    </source>
</evidence>
<feature type="transmembrane region" description="Helical" evidence="8">
    <location>
        <begin position="265"/>
        <end position="283"/>
    </location>
</feature>
<dbReference type="EMBL" id="JAFBDT010000002">
    <property type="protein sequence ID" value="MBM7560887.1"/>
    <property type="molecule type" value="Genomic_DNA"/>
</dbReference>
<organism evidence="10 11">
    <name type="scientific">Fusibacter tunisiensis</name>
    <dbReference type="NCBI Taxonomy" id="1008308"/>
    <lineage>
        <taxon>Bacteria</taxon>
        <taxon>Bacillati</taxon>
        <taxon>Bacillota</taxon>
        <taxon>Clostridia</taxon>
        <taxon>Eubacteriales</taxon>
        <taxon>Eubacteriales Family XII. Incertae Sedis</taxon>
        <taxon>Fusibacter</taxon>
    </lineage>
</organism>
<feature type="transmembrane region" description="Helical" evidence="8">
    <location>
        <begin position="399"/>
        <end position="421"/>
    </location>
</feature>
<evidence type="ECO:0000256" key="3">
    <source>
        <dbReference type="ARBA" id="ARBA00022692"/>
    </source>
</evidence>
<feature type="transmembrane region" description="Helical" evidence="8">
    <location>
        <begin position="157"/>
        <end position="175"/>
    </location>
</feature>
<dbReference type="PRINTS" id="PR01806">
    <property type="entry name" value="VIRFACTRMVIN"/>
</dbReference>
<evidence type="ECO:0000256" key="4">
    <source>
        <dbReference type="ARBA" id="ARBA00022960"/>
    </source>
</evidence>
<dbReference type="PIRSF" id="PIRSF002869">
    <property type="entry name" value="MviN"/>
    <property type="match status" value="1"/>
</dbReference>
<reference evidence="10 11" key="1">
    <citation type="submission" date="2021-01" db="EMBL/GenBank/DDBJ databases">
        <title>Genomic Encyclopedia of Type Strains, Phase IV (KMG-IV): sequencing the most valuable type-strain genomes for metagenomic binning, comparative biology and taxonomic classification.</title>
        <authorList>
            <person name="Goeker M."/>
        </authorList>
    </citation>
    <scope>NUCLEOTIDE SEQUENCE [LARGE SCALE GENOMIC DNA]</scope>
    <source>
        <strain evidence="10 11">DSM 24436</strain>
    </source>
</reference>
<feature type="transmembrane region" description="Helical" evidence="8">
    <location>
        <begin position="43"/>
        <end position="64"/>
    </location>
</feature>
<feature type="transmembrane region" description="Helical" evidence="8">
    <location>
        <begin position="333"/>
        <end position="356"/>
    </location>
</feature>
<evidence type="ECO:0000256" key="8">
    <source>
        <dbReference type="HAMAP-Rule" id="MF_02078"/>
    </source>
</evidence>
<gene>
    <name evidence="8" type="primary">murJ</name>
    <name evidence="10" type="ORF">JOC49_000401</name>
</gene>
<keyword evidence="8 9" id="KW-0813">Transport</keyword>
<dbReference type="InterPro" id="IPR051050">
    <property type="entry name" value="Lipid_II_flippase_MurJ/MviN"/>
</dbReference>
<feature type="transmembrane region" description="Helical" evidence="8">
    <location>
        <begin position="303"/>
        <end position="321"/>
    </location>
</feature>
<feature type="transmembrane region" description="Helical" evidence="8">
    <location>
        <begin position="376"/>
        <end position="393"/>
    </location>
</feature>
<comment type="caution">
    <text evidence="10">The sequence shown here is derived from an EMBL/GenBank/DDBJ whole genome shotgun (WGS) entry which is preliminary data.</text>
</comment>
<dbReference type="RefSeq" id="WP_204661674.1">
    <property type="nucleotide sequence ID" value="NZ_JAFBDT010000002.1"/>
</dbReference>
<comment type="subcellular location">
    <subcellularLocation>
        <location evidence="1 8">Cell membrane</location>
        <topology evidence="1 8">Multi-pass membrane protein</topology>
    </subcellularLocation>
</comment>
<feature type="transmembrane region" description="Helical" evidence="8">
    <location>
        <begin position="466"/>
        <end position="486"/>
    </location>
</feature>
<feature type="transmembrane region" description="Helical" evidence="8">
    <location>
        <begin position="221"/>
        <end position="241"/>
    </location>
</feature>
<comment type="similarity">
    <text evidence="8 9">Belongs to the MurJ/MviN family.</text>
</comment>
<feature type="transmembrane region" description="Helical" evidence="8">
    <location>
        <begin position="122"/>
        <end position="145"/>
    </location>
</feature>
<feature type="transmembrane region" description="Helical" evidence="8">
    <location>
        <begin position="84"/>
        <end position="102"/>
    </location>
</feature>
<evidence type="ECO:0000256" key="6">
    <source>
        <dbReference type="ARBA" id="ARBA00022989"/>
    </source>
</evidence>
<evidence type="ECO:0000313" key="11">
    <source>
        <dbReference type="Proteomes" id="UP000767854"/>
    </source>
</evidence>
<keyword evidence="7 8" id="KW-0472">Membrane</keyword>
<dbReference type="CDD" id="cd13123">
    <property type="entry name" value="MATE_MurJ_like"/>
    <property type="match status" value="1"/>
</dbReference>
<keyword evidence="8 9" id="KW-0961">Cell wall biogenesis/degradation</keyword>
<evidence type="ECO:0000256" key="1">
    <source>
        <dbReference type="ARBA" id="ARBA00004651"/>
    </source>
</evidence>
<dbReference type="Proteomes" id="UP000767854">
    <property type="component" value="Unassembled WGS sequence"/>
</dbReference>
<dbReference type="PANTHER" id="PTHR47019:SF1">
    <property type="entry name" value="LIPID II FLIPPASE MURJ"/>
    <property type="match status" value="1"/>
</dbReference>
<dbReference type="PANTHER" id="PTHR47019">
    <property type="entry name" value="LIPID II FLIPPASE MURJ"/>
    <property type="match status" value="1"/>
</dbReference>
<keyword evidence="3 8" id="KW-0812">Transmembrane</keyword>
<keyword evidence="2 8" id="KW-1003">Cell membrane</keyword>
<name>A0ABS2MNB4_9FIRM</name>
<dbReference type="Pfam" id="PF03023">
    <property type="entry name" value="MurJ"/>
    <property type="match status" value="1"/>
</dbReference>
<keyword evidence="4 8" id="KW-0133">Cell shape</keyword>
<comment type="pathway">
    <text evidence="8">Cell wall biogenesis; peptidoglycan biosynthesis.</text>
</comment>
<dbReference type="InterPro" id="IPR004268">
    <property type="entry name" value="MurJ"/>
</dbReference>
<protein>
    <recommendedName>
        <fullName evidence="8">Probable lipid II flippase MurJ</fullName>
    </recommendedName>
</protein>
<evidence type="ECO:0000256" key="9">
    <source>
        <dbReference type="PIRNR" id="PIRNR002869"/>
    </source>
</evidence>
<keyword evidence="6 8" id="KW-1133">Transmembrane helix</keyword>
<keyword evidence="11" id="KW-1185">Reference proteome</keyword>
<sequence>MKKTAIIIMILTIGSKFFGFFRDITLSYFYGASNISDAYLVSQLIPMSLLEFVGLGLLAGYIPIYNTIENKYGTQKSNLFTNKIINLVLLISTVLVLLGLVLTENIVKIFAMGFEGETLELAVSFTRISIFGIYFVTLGYVFRGFLQVKNKFITPTLTGYPLNVIIILSIAISFWTSNIILAVGSLFAIASQLCILIPFSYKEGFRFKFTLDFKDDDIKQLFRLAFPMMIGISVNQFNIVVDRTLASQIVEGGISALNYANRLNFFVQGIFVLSITTVMYPMISKMVANGDMKGLRRTLSEAIGGISLLVVPATIGAIVFSEQVITLLFGRGAFTYEAILMTSTALAFYSIGMIGFGLREVLSRAFYSLQDTKTPMINASIGMILNVILNIVFSKYLGIGGLALATSISAIFTTVLLFISLRKKIGPFGMKQISISFLKILFASLVMGLLSKLSFNYLTATLSQNLSLLLAIGVGAVSYFVIIYFMKIEDVDVIVGAIKKKFGRGAV</sequence>
<dbReference type="HAMAP" id="MF_02078">
    <property type="entry name" value="MurJ_MviN"/>
    <property type="match status" value="1"/>
</dbReference>
<evidence type="ECO:0000256" key="5">
    <source>
        <dbReference type="ARBA" id="ARBA00022984"/>
    </source>
</evidence>
<keyword evidence="5 8" id="KW-0573">Peptidoglycan synthesis</keyword>
<feature type="transmembrane region" description="Helical" evidence="8">
    <location>
        <begin position="433"/>
        <end position="454"/>
    </location>
</feature>
<evidence type="ECO:0000256" key="2">
    <source>
        <dbReference type="ARBA" id="ARBA00022475"/>
    </source>
</evidence>
<comment type="function">
    <text evidence="8 9">Involved in peptidoglycan biosynthesis. Transports lipid-linked peptidoglycan precursors from the inner to the outer leaflet of the cytoplasmic membrane.</text>
</comment>
<feature type="transmembrane region" description="Helical" evidence="8">
    <location>
        <begin position="181"/>
        <end position="201"/>
    </location>
</feature>